<accession>A0A7J6LGG0</accession>
<reference evidence="2 3" key="1">
    <citation type="submission" date="2020-04" db="EMBL/GenBank/DDBJ databases">
        <title>Perkinsus olseni comparative genomics.</title>
        <authorList>
            <person name="Bogema D.R."/>
        </authorList>
    </citation>
    <scope>NUCLEOTIDE SEQUENCE [LARGE SCALE GENOMIC DNA]</scope>
    <source>
        <strain evidence="2">ATCC PRA-179</strain>
    </source>
</reference>
<dbReference type="OrthoDB" id="10297478at2759"/>
<feature type="chain" id="PRO_5029654394" evidence="1">
    <location>
        <begin position="19"/>
        <end position="196"/>
    </location>
</feature>
<organism evidence="2 3">
    <name type="scientific">Perkinsus olseni</name>
    <name type="common">Perkinsus atlanticus</name>
    <dbReference type="NCBI Taxonomy" id="32597"/>
    <lineage>
        <taxon>Eukaryota</taxon>
        <taxon>Sar</taxon>
        <taxon>Alveolata</taxon>
        <taxon>Perkinsozoa</taxon>
        <taxon>Perkinsea</taxon>
        <taxon>Perkinsida</taxon>
        <taxon>Perkinsidae</taxon>
        <taxon>Perkinsus</taxon>
    </lineage>
</organism>
<evidence type="ECO:0000256" key="1">
    <source>
        <dbReference type="SAM" id="SignalP"/>
    </source>
</evidence>
<gene>
    <name evidence="2" type="ORF">FOZ61_005742</name>
</gene>
<dbReference type="Proteomes" id="UP000570595">
    <property type="component" value="Unassembled WGS sequence"/>
</dbReference>
<proteinExistence type="predicted"/>
<keyword evidence="1" id="KW-0732">Signal</keyword>
<name>A0A7J6LGG0_PEROL</name>
<dbReference type="AlphaFoldDB" id="A0A7J6LGG0"/>
<dbReference type="EMBL" id="JABAHT010000317">
    <property type="protein sequence ID" value="KAF4658243.1"/>
    <property type="molecule type" value="Genomic_DNA"/>
</dbReference>
<sequence length="196" mass="22125">MATLANLILGSLSILTSAKSLQAASPRGEMVGGPARETSVVGNLSHPSCKIHYESMEIHVSRFPDHTLMEAETNRATGVRVRVQYFSYEGDNYRFIFRPDYDDSGLGSELNEQGSADRMNMLFNHVNPFDEILPWIAKHVLVRHKVSGEICNLIAELIEANARPGFDDHQSDESWIYFFLLSVKDEIYDLIIEYLA</sequence>
<evidence type="ECO:0000313" key="2">
    <source>
        <dbReference type="EMBL" id="KAF4658243.1"/>
    </source>
</evidence>
<feature type="signal peptide" evidence="1">
    <location>
        <begin position="1"/>
        <end position="18"/>
    </location>
</feature>
<protein>
    <submittedName>
        <fullName evidence="2">Uncharacterized protein</fullName>
    </submittedName>
</protein>
<evidence type="ECO:0000313" key="3">
    <source>
        <dbReference type="Proteomes" id="UP000570595"/>
    </source>
</evidence>
<comment type="caution">
    <text evidence="2">The sequence shown here is derived from an EMBL/GenBank/DDBJ whole genome shotgun (WGS) entry which is preliminary data.</text>
</comment>